<evidence type="ECO:0000256" key="2">
    <source>
        <dbReference type="ARBA" id="ARBA00022475"/>
    </source>
</evidence>
<evidence type="ECO:0000256" key="1">
    <source>
        <dbReference type="ARBA" id="ARBA00004651"/>
    </source>
</evidence>
<proteinExistence type="inferred from homology"/>
<evidence type="ECO:0000256" key="3">
    <source>
        <dbReference type="ARBA" id="ARBA00022692"/>
    </source>
</evidence>
<dbReference type="SUPFAM" id="SSF81321">
    <property type="entry name" value="Family A G protein-coupled receptor-like"/>
    <property type="match status" value="1"/>
</dbReference>
<dbReference type="PROSITE" id="PS50262">
    <property type="entry name" value="G_PROTEIN_RECEP_F1_2"/>
    <property type="match status" value="1"/>
</dbReference>
<keyword evidence="7 9" id="KW-0675">Receptor</keyword>
<evidence type="ECO:0000256" key="4">
    <source>
        <dbReference type="ARBA" id="ARBA00022989"/>
    </source>
</evidence>
<evidence type="ECO:0000259" key="10">
    <source>
        <dbReference type="PROSITE" id="PS50262"/>
    </source>
</evidence>
<evidence type="ECO:0000256" key="8">
    <source>
        <dbReference type="ARBA" id="ARBA00023224"/>
    </source>
</evidence>
<dbReference type="HOGENOM" id="CLU_734150_0_0_1"/>
<dbReference type="Gene3D" id="1.20.1070.10">
    <property type="entry name" value="Rhodopsin 7-helix transmembrane proteins"/>
    <property type="match status" value="1"/>
</dbReference>
<evidence type="ECO:0000256" key="9">
    <source>
        <dbReference type="RuleBase" id="RU000688"/>
    </source>
</evidence>
<evidence type="ECO:0000256" key="6">
    <source>
        <dbReference type="ARBA" id="ARBA00023136"/>
    </source>
</evidence>
<comment type="similarity">
    <text evidence="9">Belongs to the G-protein coupled receptor 1 family.</text>
</comment>
<dbReference type="AlphaFoldDB" id="K1R3Q9"/>
<dbReference type="InterPro" id="IPR017452">
    <property type="entry name" value="GPCR_Rhodpsn_7TM"/>
</dbReference>
<dbReference type="InParanoid" id="K1R3Q9"/>
<name>K1R3Q9_MAGGI</name>
<dbReference type="Pfam" id="PF00001">
    <property type="entry name" value="7tm_1"/>
    <property type="match status" value="1"/>
</dbReference>
<keyword evidence="6" id="KW-0472">Membrane</keyword>
<keyword evidence="3 9" id="KW-0812">Transmembrane</keyword>
<keyword evidence="5 9" id="KW-0297">G-protein coupled receptor</keyword>
<dbReference type="CDD" id="cd00637">
    <property type="entry name" value="7tm_classA_rhodopsin-like"/>
    <property type="match status" value="1"/>
</dbReference>
<evidence type="ECO:0000313" key="11">
    <source>
        <dbReference type="EMBL" id="EKC28506.1"/>
    </source>
</evidence>
<feature type="domain" description="G-protein coupled receptors family 1 profile" evidence="10">
    <location>
        <begin position="26"/>
        <end position="282"/>
    </location>
</feature>
<keyword evidence="2" id="KW-1003">Cell membrane</keyword>
<protein>
    <submittedName>
        <fullName evidence="11">Putative G-protein coupled receptor 22</fullName>
    </submittedName>
</protein>
<dbReference type="KEGG" id="crg:105320086"/>
<evidence type="ECO:0000256" key="7">
    <source>
        <dbReference type="ARBA" id="ARBA00023170"/>
    </source>
</evidence>
<sequence>MYDELYCPIWLKIFATIVLVTETILGVCLNMSVLLTPISKKHLHGNFFVKDLATANLFVSACIPPLITVVVLLPVFKFHVFVIVEGLLCFSIVSNSASVTCISIDRYVSIVKLDKMDRNILYPRTAIWFFSFLGLVLPLGAYSVLDSTDVQDCYLFKCRNILFVLKPYFLYEVYSTILFIVASFTVIPCYISVYNVAIKRIKIRMRLTNSNREILLGLLRLKRFQRVTKITACIIVSFLICWAPLIFLSWVPIFKSDRKTLAAHVISIMIAMLSNIFNPILYTFVRPQTQIKLKRKREVKVIRNSSRIAPHTTLVTRTSINMAKATQLLVPPSQDRISSSFSGSSDRFTNSDFHSTEAISVANITNHFDEEFELSQD</sequence>
<dbReference type="PROSITE" id="PS00237">
    <property type="entry name" value="G_PROTEIN_RECEP_F1_1"/>
    <property type="match status" value="1"/>
</dbReference>
<accession>K1R3Q9</accession>
<evidence type="ECO:0000256" key="5">
    <source>
        <dbReference type="ARBA" id="ARBA00023040"/>
    </source>
</evidence>
<dbReference type="GO" id="GO:0004930">
    <property type="term" value="F:G protein-coupled receptor activity"/>
    <property type="evidence" value="ECO:0007669"/>
    <property type="project" value="UniProtKB-KW"/>
</dbReference>
<organism evidence="11">
    <name type="scientific">Magallana gigas</name>
    <name type="common">Pacific oyster</name>
    <name type="synonym">Crassostrea gigas</name>
    <dbReference type="NCBI Taxonomy" id="29159"/>
    <lineage>
        <taxon>Eukaryota</taxon>
        <taxon>Metazoa</taxon>
        <taxon>Spiralia</taxon>
        <taxon>Lophotrochozoa</taxon>
        <taxon>Mollusca</taxon>
        <taxon>Bivalvia</taxon>
        <taxon>Autobranchia</taxon>
        <taxon>Pteriomorphia</taxon>
        <taxon>Ostreida</taxon>
        <taxon>Ostreoidea</taxon>
        <taxon>Ostreidae</taxon>
        <taxon>Magallana</taxon>
    </lineage>
</organism>
<keyword evidence="8 9" id="KW-0807">Transducer</keyword>
<dbReference type="PRINTS" id="PR00237">
    <property type="entry name" value="GPCRRHODOPSN"/>
</dbReference>
<comment type="subcellular location">
    <subcellularLocation>
        <location evidence="1">Cell membrane</location>
        <topology evidence="1">Multi-pass membrane protein</topology>
    </subcellularLocation>
</comment>
<dbReference type="GO" id="GO:0005886">
    <property type="term" value="C:plasma membrane"/>
    <property type="evidence" value="ECO:0007669"/>
    <property type="project" value="UniProtKB-SubCell"/>
</dbReference>
<keyword evidence="4" id="KW-1133">Transmembrane helix</keyword>
<dbReference type="PANTHER" id="PTHR24228">
    <property type="entry name" value="B2 BRADYKININ RECEPTOR/ANGIOTENSIN II RECEPTOR"/>
    <property type="match status" value="1"/>
</dbReference>
<gene>
    <name evidence="11" type="ORF">CGI_10007584</name>
</gene>
<reference evidence="11" key="1">
    <citation type="journal article" date="2012" name="Nature">
        <title>The oyster genome reveals stress adaptation and complexity of shell formation.</title>
        <authorList>
            <person name="Zhang G."/>
            <person name="Fang X."/>
            <person name="Guo X."/>
            <person name="Li L."/>
            <person name="Luo R."/>
            <person name="Xu F."/>
            <person name="Yang P."/>
            <person name="Zhang L."/>
            <person name="Wang X."/>
            <person name="Qi H."/>
            <person name="Xiong Z."/>
            <person name="Que H."/>
            <person name="Xie Y."/>
            <person name="Holland P.W."/>
            <person name="Paps J."/>
            <person name="Zhu Y."/>
            <person name="Wu F."/>
            <person name="Chen Y."/>
            <person name="Wang J."/>
            <person name="Peng C."/>
            <person name="Meng J."/>
            <person name="Yang L."/>
            <person name="Liu J."/>
            <person name="Wen B."/>
            <person name="Zhang N."/>
            <person name="Huang Z."/>
            <person name="Zhu Q."/>
            <person name="Feng Y."/>
            <person name="Mount A."/>
            <person name="Hedgecock D."/>
            <person name="Xu Z."/>
            <person name="Liu Y."/>
            <person name="Domazet-Loso T."/>
            <person name="Du Y."/>
            <person name="Sun X."/>
            <person name="Zhang S."/>
            <person name="Liu B."/>
            <person name="Cheng P."/>
            <person name="Jiang X."/>
            <person name="Li J."/>
            <person name="Fan D."/>
            <person name="Wang W."/>
            <person name="Fu W."/>
            <person name="Wang T."/>
            <person name="Wang B."/>
            <person name="Zhang J."/>
            <person name="Peng Z."/>
            <person name="Li Y."/>
            <person name="Li N."/>
            <person name="Wang J."/>
            <person name="Chen M."/>
            <person name="He Y."/>
            <person name="Tan F."/>
            <person name="Song X."/>
            <person name="Zheng Q."/>
            <person name="Huang R."/>
            <person name="Yang H."/>
            <person name="Du X."/>
            <person name="Chen L."/>
            <person name="Yang M."/>
            <person name="Gaffney P.M."/>
            <person name="Wang S."/>
            <person name="Luo L."/>
            <person name="She Z."/>
            <person name="Ming Y."/>
            <person name="Huang W."/>
            <person name="Zhang S."/>
            <person name="Huang B."/>
            <person name="Zhang Y."/>
            <person name="Qu T."/>
            <person name="Ni P."/>
            <person name="Miao G."/>
            <person name="Wang J."/>
            <person name="Wang Q."/>
            <person name="Steinberg C.E."/>
            <person name="Wang H."/>
            <person name="Li N."/>
            <person name="Qian L."/>
            <person name="Zhang G."/>
            <person name="Li Y."/>
            <person name="Yang H."/>
            <person name="Liu X."/>
            <person name="Wang J."/>
            <person name="Yin Y."/>
            <person name="Wang J."/>
        </authorList>
    </citation>
    <scope>NUCLEOTIDE SEQUENCE [LARGE SCALE GENOMIC DNA]</scope>
    <source>
        <strain evidence="11">05x7-T-G4-1.051#20</strain>
    </source>
</reference>
<dbReference type="InterPro" id="IPR000276">
    <property type="entry name" value="GPCR_Rhodpsn"/>
</dbReference>
<dbReference type="EMBL" id="JH818867">
    <property type="protein sequence ID" value="EKC28506.1"/>
    <property type="molecule type" value="Genomic_DNA"/>
</dbReference>
<dbReference type="PANTHER" id="PTHR24228:SF59">
    <property type="entry name" value="NEUROPEPTIDE RECEPTOR 15"/>
    <property type="match status" value="1"/>
</dbReference>